<gene>
    <name evidence="1" type="ORF">EM932_19205</name>
</gene>
<proteinExistence type="predicted"/>
<dbReference type="Proteomes" id="UP000307602">
    <property type="component" value="Unassembled WGS sequence"/>
</dbReference>
<protein>
    <submittedName>
        <fullName evidence="1">4-oxalocrotonate tautomerase</fullName>
    </submittedName>
</protein>
<accession>A0A4S1DRG1</accession>
<reference evidence="1 2" key="1">
    <citation type="submission" date="2019-04" db="EMBL/GenBank/DDBJ databases">
        <authorList>
            <person name="Liu A."/>
        </authorList>
    </citation>
    <scope>NUCLEOTIDE SEQUENCE [LARGE SCALE GENOMIC DNA]</scope>
    <source>
        <strain evidence="1 2">RZ03</strain>
    </source>
</reference>
<organism evidence="1 2">
    <name type="scientific">Flavivirga rizhaonensis</name>
    <dbReference type="NCBI Taxonomy" id="2559571"/>
    <lineage>
        <taxon>Bacteria</taxon>
        <taxon>Pseudomonadati</taxon>
        <taxon>Bacteroidota</taxon>
        <taxon>Flavobacteriia</taxon>
        <taxon>Flavobacteriales</taxon>
        <taxon>Flavobacteriaceae</taxon>
        <taxon>Flavivirga</taxon>
    </lineage>
</organism>
<name>A0A4S1DRG1_9FLAO</name>
<dbReference type="AlphaFoldDB" id="A0A4S1DRG1"/>
<comment type="caution">
    <text evidence="1">The sequence shown here is derived from an EMBL/GenBank/DDBJ whole genome shotgun (WGS) entry which is preliminary data.</text>
</comment>
<dbReference type="OrthoDB" id="1438441at2"/>
<evidence type="ECO:0000313" key="1">
    <source>
        <dbReference type="EMBL" id="TGV00530.1"/>
    </source>
</evidence>
<evidence type="ECO:0000313" key="2">
    <source>
        <dbReference type="Proteomes" id="UP000307602"/>
    </source>
</evidence>
<sequence>MPLTLTLTEGVLPKGKEKEAVSQITDAFLKNHDLTGNTVMTPNVTATVTVLPKSSTFSGGKEFSGAWVEWKVPSFALANRNVQKQFFADATEIIHKLSGGTQPKDNIYVNVLHAVDGGWNLDGVAMTNQELGEAISKG</sequence>
<dbReference type="EMBL" id="SRSO01000040">
    <property type="protein sequence ID" value="TGV00530.1"/>
    <property type="molecule type" value="Genomic_DNA"/>
</dbReference>
<keyword evidence="2" id="KW-1185">Reference proteome</keyword>
<dbReference type="RefSeq" id="WP_135878831.1">
    <property type="nucleotide sequence ID" value="NZ_SRSO01000040.1"/>
</dbReference>